<dbReference type="InterPro" id="IPR002569">
    <property type="entry name" value="Met_Sox_Rdtase_MsrA_dom"/>
</dbReference>
<dbReference type="InterPro" id="IPR050162">
    <property type="entry name" value="MsrA_MetSO_reductase"/>
</dbReference>
<dbReference type="KEGG" id="syc:syc2157_d"/>
<dbReference type="HAMAP" id="MF_01401">
    <property type="entry name" value="MsrA"/>
    <property type="match status" value="1"/>
</dbReference>
<name>A0A0H3K4Z2_SYNP6</name>
<dbReference type="GO" id="GO:0033744">
    <property type="term" value="F:L-methionine:thioredoxin-disulfide S-oxidoreductase activity"/>
    <property type="evidence" value="ECO:0007669"/>
    <property type="project" value="RHEA"/>
</dbReference>
<dbReference type="GO" id="GO:0034599">
    <property type="term" value="P:cellular response to oxidative stress"/>
    <property type="evidence" value="ECO:0007669"/>
    <property type="project" value="TreeGrafter"/>
</dbReference>
<dbReference type="GO" id="GO:0008113">
    <property type="term" value="F:peptide-methionine (S)-S-oxide reductase activity"/>
    <property type="evidence" value="ECO:0007669"/>
    <property type="project" value="UniProtKB-UniRule"/>
</dbReference>
<reference evidence="7 8" key="1">
    <citation type="journal article" date="2007" name="Photosyn. Res.">
        <title>Complete nucleotide sequence of the freshwater unicellular cyanobacterium Synechococcus elongatus PCC 6301 chromosome: gene content and organization.</title>
        <authorList>
            <person name="Sugita C."/>
            <person name="Ogata K."/>
            <person name="Shikata M."/>
            <person name="Jikuya H."/>
            <person name="Takano J."/>
            <person name="Furumichi M."/>
            <person name="Kanehisa M."/>
            <person name="Omata T."/>
            <person name="Sugiura M."/>
            <person name="Sugita M."/>
        </authorList>
    </citation>
    <scope>NUCLEOTIDE SEQUENCE [LARGE SCALE GENOMIC DNA]</scope>
    <source>
        <strain evidence="8">ATCC 27144 / PCC 6301 / SAUG 1402/1</strain>
    </source>
</reference>
<organism evidence="7 8">
    <name type="scientific">Synechococcus sp. (strain ATCC 27144 / PCC 6301 / SAUG 1402/1)</name>
    <name type="common">Anacystis nidulans</name>
    <dbReference type="NCBI Taxonomy" id="269084"/>
    <lineage>
        <taxon>Bacteria</taxon>
        <taxon>Bacillati</taxon>
        <taxon>Cyanobacteriota</taxon>
        <taxon>Cyanophyceae</taxon>
        <taxon>Synechococcales</taxon>
        <taxon>Synechococcaceae</taxon>
        <taxon>Synechococcus</taxon>
    </lineage>
</organism>
<dbReference type="EC" id="1.8.4.11" evidence="5"/>
<dbReference type="AlphaFoldDB" id="A0A0H3K4Z2"/>
<keyword evidence="2 5" id="KW-0560">Oxidoreductase</keyword>
<dbReference type="GO" id="GO:0005737">
    <property type="term" value="C:cytoplasm"/>
    <property type="evidence" value="ECO:0007669"/>
    <property type="project" value="TreeGrafter"/>
</dbReference>
<evidence type="ECO:0000259" key="6">
    <source>
        <dbReference type="Pfam" id="PF01625"/>
    </source>
</evidence>
<dbReference type="NCBIfam" id="TIGR00401">
    <property type="entry name" value="msrA"/>
    <property type="match status" value="1"/>
</dbReference>
<dbReference type="Gene3D" id="3.30.1060.10">
    <property type="entry name" value="Peptide methionine sulphoxide reductase MsrA"/>
    <property type="match status" value="1"/>
</dbReference>
<dbReference type="PANTHER" id="PTHR42799">
    <property type="entry name" value="MITOCHONDRIAL PEPTIDE METHIONINE SULFOXIDE REDUCTASE"/>
    <property type="match status" value="1"/>
</dbReference>
<gene>
    <name evidence="5 7" type="primary">msrA</name>
    <name evidence="7" type="ordered locus">syc2157_d</name>
</gene>
<dbReference type="SUPFAM" id="SSF55068">
    <property type="entry name" value="Peptide methionine sulfoxide reductase"/>
    <property type="match status" value="1"/>
</dbReference>
<comment type="function">
    <text evidence="5">Has an important function as a repair enzyme for proteins that have been inactivated by oxidation. Catalyzes the reversible oxidation-reduction of methionine sulfoxide in proteins to methionine.</text>
</comment>
<protein>
    <recommendedName>
        <fullName evidence="5">Peptide methionine sulfoxide reductase MsrA</fullName>
        <shortName evidence="5">Protein-methionine-S-oxide reductase</shortName>
        <ecNumber evidence="5">1.8.4.11</ecNumber>
    </recommendedName>
    <alternativeName>
        <fullName evidence="5">Peptide-methionine (S)-S-oxide reductase</fullName>
        <shortName evidence="5">Peptide Met(O) reductase</shortName>
    </alternativeName>
</protein>
<evidence type="ECO:0000256" key="5">
    <source>
        <dbReference type="HAMAP-Rule" id="MF_01401"/>
    </source>
</evidence>
<accession>A0A0H3K4Z2</accession>
<sequence length="246" mass="26985">MFGLFGKKTGLPTPEEALPGRAQAMLVPAKHFVLGTPLDGPFPVGIQLALFGNGCFWGTEKQFWQLPGVYSTAVGYAGGLTPNPNYREVCSGMTGHNEVVRVAYDPDRISYADLLKAFWESHDPTQGMGQGPDRGTQYRSGIYCYTPEQKQIALASQAAYQAVLKAKGYGAITTEIIDAPTFYFAEEYHQQYLDKPGSRPYCGAQPTGADLPHPNQWNLPTELQSHLTAHPEVWSKNFAECPVVPL</sequence>
<feature type="active site" evidence="5">
    <location>
        <position position="55"/>
    </location>
</feature>
<dbReference type="InterPro" id="IPR036509">
    <property type="entry name" value="Met_Sox_Rdtase_MsrA_sf"/>
</dbReference>
<dbReference type="FunFam" id="3.30.1060.10:FF:000001">
    <property type="entry name" value="Peptide methionine sulfoxide reductase MsrA"/>
    <property type="match status" value="1"/>
</dbReference>
<dbReference type="Proteomes" id="UP000001175">
    <property type="component" value="Chromosome"/>
</dbReference>
<comment type="catalytic activity">
    <reaction evidence="3 5">
        <text>L-methionyl-[protein] + [thioredoxin]-disulfide + H2O = L-methionyl-(S)-S-oxide-[protein] + [thioredoxin]-dithiol</text>
        <dbReference type="Rhea" id="RHEA:14217"/>
        <dbReference type="Rhea" id="RHEA-COMP:10698"/>
        <dbReference type="Rhea" id="RHEA-COMP:10700"/>
        <dbReference type="Rhea" id="RHEA-COMP:12313"/>
        <dbReference type="Rhea" id="RHEA-COMP:12315"/>
        <dbReference type="ChEBI" id="CHEBI:15377"/>
        <dbReference type="ChEBI" id="CHEBI:16044"/>
        <dbReference type="ChEBI" id="CHEBI:29950"/>
        <dbReference type="ChEBI" id="CHEBI:44120"/>
        <dbReference type="ChEBI" id="CHEBI:50058"/>
        <dbReference type="EC" id="1.8.4.11"/>
    </reaction>
</comment>
<proteinExistence type="inferred from homology"/>
<feature type="domain" description="Peptide methionine sulphoxide reductase MsrA" evidence="6">
    <location>
        <begin position="49"/>
        <end position="202"/>
    </location>
</feature>
<dbReference type="EMBL" id="AP008231">
    <property type="protein sequence ID" value="BAD80347.1"/>
    <property type="molecule type" value="Genomic_DNA"/>
</dbReference>
<comment type="similarity">
    <text evidence="1 5">Belongs to the MsrA Met sulfoxide reductase family.</text>
</comment>
<dbReference type="PANTHER" id="PTHR42799:SF2">
    <property type="entry name" value="MITOCHONDRIAL PEPTIDE METHIONINE SULFOXIDE REDUCTASE"/>
    <property type="match status" value="1"/>
</dbReference>
<evidence type="ECO:0000256" key="3">
    <source>
        <dbReference type="ARBA" id="ARBA00047806"/>
    </source>
</evidence>
<evidence type="ECO:0000256" key="2">
    <source>
        <dbReference type="ARBA" id="ARBA00023002"/>
    </source>
</evidence>
<evidence type="ECO:0000256" key="4">
    <source>
        <dbReference type="ARBA" id="ARBA00048782"/>
    </source>
</evidence>
<dbReference type="Pfam" id="PF01625">
    <property type="entry name" value="PMSR"/>
    <property type="match status" value="1"/>
</dbReference>
<dbReference type="RefSeq" id="WP_011244467.1">
    <property type="nucleotide sequence ID" value="NC_006576.1"/>
</dbReference>
<evidence type="ECO:0000313" key="8">
    <source>
        <dbReference type="Proteomes" id="UP000001175"/>
    </source>
</evidence>
<evidence type="ECO:0000256" key="1">
    <source>
        <dbReference type="ARBA" id="ARBA00005591"/>
    </source>
</evidence>
<dbReference type="eggNOG" id="COG0225">
    <property type="taxonomic scope" value="Bacteria"/>
</dbReference>
<evidence type="ECO:0000313" key="7">
    <source>
        <dbReference type="EMBL" id="BAD80347.1"/>
    </source>
</evidence>
<comment type="catalytic activity">
    <reaction evidence="4 5">
        <text>[thioredoxin]-disulfide + L-methionine + H2O = L-methionine (S)-S-oxide + [thioredoxin]-dithiol</text>
        <dbReference type="Rhea" id="RHEA:19993"/>
        <dbReference type="Rhea" id="RHEA-COMP:10698"/>
        <dbReference type="Rhea" id="RHEA-COMP:10700"/>
        <dbReference type="ChEBI" id="CHEBI:15377"/>
        <dbReference type="ChEBI" id="CHEBI:29950"/>
        <dbReference type="ChEBI" id="CHEBI:50058"/>
        <dbReference type="ChEBI" id="CHEBI:57844"/>
        <dbReference type="ChEBI" id="CHEBI:58772"/>
        <dbReference type="EC" id="1.8.4.11"/>
    </reaction>
</comment>